<sequence length="75" mass="8444">MRAYFHLAYRQAEGVVKAHAKKKVPSIPDYSTISRRVNKLDIDVDEHVGNDIVIAWTAQESRYPTVVNGCTINGE</sequence>
<dbReference type="AlphaFoldDB" id="K0IDT0"/>
<protein>
    <recommendedName>
        <fullName evidence="1">Transposase DDE domain-containing protein</fullName>
    </recommendedName>
</protein>
<dbReference type="EMBL" id="CP002408">
    <property type="protein sequence ID" value="AFU57885.1"/>
    <property type="molecule type" value="Genomic_DNA"/>
</dbReference>
<dbReference type="InParanoid" id="K0IDT0"/>
<reference evidence="2 3" key="1">
    <citation type="journal article" date="2012" name="Environ. Microbiol.">
        <title>The genome of the ammonia-oxidizing Candidatus Nitrososphaera gargensis: insights into metabolic versatility and environmental adaptations.</title>
        <authorList>
            <person name="Spang A."/>
            <person name="Poehlein A."/>
            <person name="Offre P."/>
            <person name="Zumbragel S."/>
            <person name="Haider S."/>
            <person name="Rychlik N."/>
            <person name="Nowka B."/>
            <person name="Schmeisser C."/>
            <person name="Lebedeva E.V."/>
            <person name="Rattei T."/>
            <person name="Bohm C."/>
            <person name="Schmid M."/>
            <person name="Galushko A."/>
            <person name="Hatzenpichler R."/>
            <person name="Weinmaier T."/>
            <person name="Daniel R."/>
            <person name="Schleper C."/>
            <person name="Spieck E."/>
            <person name="Streit W."/>
            <person name="Wagner M."/>
        </authorList>
    </citation>
    <scope>NUCLEOTIDE SEQUENCE [LARGE SCALE GENOMIC DNA]</scope>
    <source>
        <strain evidence="3">Ga9.2</strain>
    </source>
</reference>
<organism evidence="2 3">
    <name type="scientific">Nitrososphaera gargensis (strain Ga9.2)</name>
    <dbReference type="NCBI Taxonomy" id="1237085"/>
    <lineage>
        <taxon>Archaea</taxon>
        <taxon>Nitrososphaerota</taxon>
        <taxon>Nitrososphaeria</taxon>
        <taxon>Nitrososphaerales</taxon>
        <taxon>Nitrososphaeraceae</taxon>
        <taxon>Nitrososphaera</taxon>
    </lineage>
</organism>
<dbReference type="HOGENOM" id="CLU_2662484_0_0_2"/>
<dbReference type="KEGG" id="nga:Ngar_c09430"/>
<dbReference type="Proteomes" id="UP000008037">
    <property type="component" value="Chromosome"/>
</dbReference>
<name>K0IDT0_NITGG</name>
<dbReference type="Pfam" id="PF13737">
    <property type="entry name" value="DDE_Tnp_1_5"/>
    <property type="match status" value="1"/>
</dbReference>
<gene>
    <name evidence="2" type="ordered locus">Ngar_c09430</name>
</gene>
<dbReference type="STRING" id="1237085.Ngar_c09430"/>
<proteinExistence type="predicted"/>
<accession>K0IDT0</accession>
<feature type="domain" description="Transposase DDE" evidence="1">
    <location>
        <begin position="2"/>
        <end position="45"/>
    </location>
</feature>
<keyword evidence="3" id="KW-1185">Reference proteome</keyword>
<dbReference type="BioCyc" id="CNIT1237085:G1324-941-MONOMER"/>
<evidence type="ECO:0000313" key="2">
    <source>
        <dbReference type="EMBL" id="AFU57885.1"/>
    </source>
</evidence>
<evidence type="ECO:0000313" key="3">
    <source>
        <dbReference type="Proteomes" id="UP000008037"/>
    </source>
</evidence>
<dbReference type="InterPro" id="IPR025668">
    <property type="entry name" value="Tnp_DDE_dom"/>
</dbReference>
<evidence type="ECO:0000259" key="1">
    <source>
        <dbReference type="Pfam" id="PF13737"/>
    </source>
</evidence>